<dbReference type="InterPro" id="IPR036388">
    <property type="entry name" value="WH-like_DNA-bd_sf"/>
</dbReference>
<dbReference type="InterPro" id="IPR013324">
    <property type="entry name" value="RNA_pol_sigma_r3/r4-like"/>
</dbReference>
<dbReference type="CDD" id="cd06171">
    <property type="entry name" value="Sigma70_r4"/>
    <property type="match status" value="1"/>
</dbReference>
<evidence type="ECO:0000313" key="9">
    <source>
        <dbReference type="Proteomes" id="UP001470288"/>
    </source>
</evidence>
<comment type="caution">
    <text evidence="8">The sequence shown here is derived from an EMBL/GenBank/DDBJ whole genome shotgun (WGS) entry which is preliminary data.</text>
</comment>
<keyword evidence="4" id="KW-0238">DNA-binding</keyword>
<dbReference type="EMBL" id="JBBMFC010000011">
    <property type="protein sequence ID" value="MEQ2578772.1"/>
    <property type="molecule type" value="Genomic_DNA"/>
</dbReference>
<dbReference type="NCBIfam" id="TIGR02937">
    <property type="entry name" value="sigma70-ECF"/>
    <property type="match status" value="1"/>
</dbReference>
<dbReference type="PANTHER" id="PTHR43133:SF51">
    <property type="entry name" value="RNA POLYMERASE SIGMA FACTOR"/>
    <property type="match status" value="1"/>
</dbReference>
<feature type="domain" description="RNA polymerase sigma-70 region 4" evidence="7">
    <location>
        <begin position="123"/>
        <end position="170"/>
    </location>
</feature>
<evidence type="ECO:0000313" key="8">
    <source>
        <dbReference type="EMBL" id="MEQ2578772.1"/>
    </source>
</evidence>
<accession>A0ABV1I0R4</accession>
<dbReference type="SUPFAM" id="SSF88946">
    <property type="entry name" value="Sigma2 domain of RNA polymerase sigma factors"/>
    <property type="match status" value="1"/>
</dbReference>
<dbReference type="Pfam" id="PF04542">
    <property type="entry name" value="Sigma70_r2"/>
    <property type="match status" value="1"/>
</dbReference>
<evidence type="ECO:0000256" key="3">
    <source>
        <dbReference type="ARBA" id="ARBA00023082"/>
    </source>
</evidence>
<keyword evidence="2" id="KW-0805">Transcription regulation</keyword>
<comment type="similarity">
    <text evidence="1">Belongs to the sigma-70 factor family. ECF subfamily.</text>
</comment>
<gene>
    <name evidence="8" type="ORF">WMO62_07950</name>
</gene>
<keyword evidence="9" id="KW-1185">Reference proteome</keyword>
<dbReference type="Pfam" id="PF04545">
    <property type="entry name" value="Sigma70_r4"/>
    <property type="match status" value="1"/>
</dbReference>
<dbReference type="InterPro" id="IPR007627">
    <property type="entry name" value="RNA_pol_sigma70_r2"/>
</dbReference>
<evidence type="ECO:0000259" key="7">
    <source>
        <dbReference type="Pfam" id="PF04545"/>
    </source>
</evidence>
<dbReference type="RefSeq" id="WP_349144336.1">
    <property type="nucleotide sequence ID" value="NZ_JBBMFC010000011.1"/>
</dbReference>
<dbReference type="InterPro" id="IPR039425">
    <property type="entry name" value="RNA_pol_sigma-70-like"/>
</dbReference>
<sequence length="179" mass="21031">MDQHEFEQFVLENGKNILRFCRLTCQDTESGDELYQDTMLKLLDKRQQLDNQQNVQSYALSISILLWKNKKKKYANRNRLIPMESMDAMEHDKISELKEESAPSPETCILQADEKKMIQKIVADLPEKFRIPIHLYYSADLSIQEIAEILKIPEGTVKSRLNKARQLLKKELEEIGYDR</sequence>
<keyword evidence="5" id="KW-0804">Transcription</keyword>
<dbReference type="InterPro" id="IPR013325">
    <property type="entry name" value="RNA_pol_sigma_r2"/>
</dbReference>
<evidence type="ECO:0000256" key="5">
    <source>
        <dbReference type="ARBA" id="ARBA00023163"/>
    </source>
</evidence>
<evidence type="ECO:0000256" key="1">
    <source>
        <dbReference type="ARBA" id="ARBA00010641"/>
    </source>
</evidence>
<feature type="domain" description="RNA polymerase sigma-70 region 2" evidence="6">
    <location>
        <begin position="10"/>
        <end position="73"/>
    </location>
</feature>
<reference evidence="8 9" key="1">
    <citation type="submission" date="2024-03" db="EMBL/GenBank/DDBJ databases">
        <title>Human intestinal bacterial collection.</title>
        <authorList>
            <person name="Pauvert C."/>
            <person name="Hitch T.C.A."/>
            <person name="Clavel T."/>
        </authorList>
    </citation>
    <scope>NUCLEOTIDE SEQUENCE [LARGE SCALE GENOMIC DNA]</scope>
    <source>
        <strain evidence="8 9">CLA-AA-H78B</strain>
    </source>
</reference>
<protein>
    <submittedName>
        <fullName evidence="8">RNA polymerase sigma factor</fullName>
    </submittedName>
</protein>
<keyword evidence="3" id="KW-0731">Sigma factor</keyword>
<evidence type="ECO:0000256" key="4">
    <source>
        <dbReference type="ARBA" id="ARBA00023125"/>
    </source>
</evidence>
<dbReference type="SUPFAM" id="SSF88659">
    <property type="entry name" value="Sigma3 and sigma4 domains of RNA polymerase sigma factors"/>
    <property type="match status" value="1"/>
</dbReference>
<name>A0ABV1I0R4_9FIRM</name>
<dbReference type="InterPro" id="IPR014284">
    <property type="entry name" value="RNA_pol_sigma-70_dom"/>
</dbReference>
<dbReference type="InterPro" id="IPR007630">
    <property type="entry name" value="RNA_pol_sigma70_r4"/>
</dbReference>
<evidence type="ECO:0000259" key="6">
    <source>
        <dbReference type="Pfam" id="PF04542"/>
    </source>
</evidence>
<dbReference type="Proteomes" id="UP001470288">
    <property type="component" value="Unassembled WGS sequence"/>
</dbReference>
<dbReference type="PANTHER" id="PTHR43133">
    <property type="entry name" value="RNA POLYMERASE ECF-TYPE SIGMA FACTO"/>
    <property type="match status" value="1"/>
</dbReference>
<organism evidence="8 9">
    <name type="scientific">Hominiventricola aquisgranensis</name>
    <dbReference type="NCBI Taxonomy" id="3133164"/>
    <lineage>
        <taxon>Bacteria</taxon>
        <taxon>Bacillati</taxon>
        <taxon>Bacillota</taxon>
        <taxon>Clostridia</taxon>
        <taxon>Lachnospirales</taxon>
        <taxon>Lachnospiraceae</taxon>
        <taxon>Hominiventricola</taxon>
    </lineage>
</organism>
<dbReference type="Gene3D" id="1.10.1740.10">
    <property type="match status" value="1"/>
</dbReference>
<proteinExistence type="inferred from homology"/>
<dbReference type="Gene3D" id="1.10.10.10">
    <property type="entry name" value="Winged helix-like DNA-binding domain superfamily/Winged helix DNA-binding domain"/>
    <property type="match status" value="1"/>
</dbReference>
<evidence type="ECO:0000256" key="2">
    <source>
        <dbReference type="ARBA" id="ARBA00023015"/>
    </source>
</evidence>